<comment type="caution">
    <text evidence="1">The sequence shown here is derived from an EMBL/GenBank/DDBJ whole genome shotgun (WGS) entry which is preliminary data.</text>
</comment>
<accession>A0A6S7GA12</accession>
<organism evidence="1 2">
    <name type="scientific">Paramuricea clavata</name>
    <name type="common">Red gorgonian</name>
    <name type="synonym">Violescent sea-whip</name>
    <dbReference type="NCBI Taxonomy" id="317549"/>
    <lineage>
        <taxon>Eukaryota</taxon>
        <taxon>Metazoa</taxon>
        <taxon>Cnidaria</taxon>
        <taxon>Anthozoa</taxon>
        <taxon>Octocorallia</taxon>
        <taxon>Malacalcyonacea</taxon>
        <taxon>Plexauridae</taxon>
        <taxon>Paramuricea</taxon>
    </lineage>
</organism>
<keyword evidence="2" id="KW-1185">Reference proteome</keyword>
<reference evidence="1" key="1">
    <citation type="submission" date="2020-04" db="EMBL/GenBank/DDBJ databases">
        <authorList>
            <person name="Alioto T."/>
            <person name="Alioto T."/>
            <person name="Gomez Garrido J."/>
        </authorList>
    </citation>
    <scope>NUCLEOTIDE SEQUENCE</scope>
    <source>
        <strain evidence="1">A484AB</strain>
    </source>
</reference>
<evidence type="ECO:0000313" key="1">
    <source>
        <dbReference type="EMBL" id="CAB3982310.1"/>
    </source>
</evidence>
<dbReference type="Proteomes" id="UP001152795">
    <property type="component" value="Unassembled WGS sequence"/>
</dbReference>
<dbReference type="AlphaFoldDB" id="A0A6S7GA12"/>
<dbReference type="EMBL" id="CACRXK020000489">
    <property type="protein sequence ID" value="CAB3982310.1"/>
    <property type="molecule type" value="Genomic_DNA"/>
</dbReference>
<protein>
    <submittedName>
        <fullName evidence="1">Uncharacterized protein</fullName>
    </submittedName>
</protein>
<proteinExistence type="predicted"/>
<sequence length="170" mass="18793">MSFLLVCILNWKSGDWLEFLQAHSPRKIGSTHGSPFPNCRVSNCRIPAQRNGSVHKSPGRTHIGYHQFLLVLLVMVAGGMVNHMVLVVETTSGRKMLPVNLNCQQPTTSSASAPSSSHIQVKDSTSHTFEYLRHYKVVCEDSTDVVTDSSDDLFFLNGEISCTFELVVQG</sequence>
<evidence type="ECO:0000313" key="2">
    <source>
        <dbReference type="Proteomes" id="UP001152795"/>
    </source>
</evidence>
<gene>
    <name evidence="1" type="ORF">PACLA_8A014120</name>
</gene>
<name>A0A6S7GA12_PARCT</name>